<proteinExistence type="predicted"/>
<dbReference type="EMBL" id="FNFO01000011">
    <property type="protein sequence ID" value="SDM23671.1"/>
    <property type="molecule type" value="Genomic_DNA"/>
</dbReference>
<dbReference type="SMART" id="SM00448">
    <property type="entry name" value="REC"/>
    <property type="match status" value="1"/>
</dbReference>
<dbReference type="GO" id="GO:0000160">
    <property type="term" value="P:phosphorelay signal transduction system"/>
    <property type="evidence" value="ECO:0007669"/>
    <property type="project" value="InterPro"/>
</dbReference>
<reference evidence="5 6" key="1">
    <citation type="submission" date="2016-10" db="EMBL/GenBank/DDBJ databases">
        <authorList>
            <person name="de Groot N.N."/>
        </authorList>
    </citation>
    <scope>NUCLEOTIDE SEQUENCE [LARGE SCALE GENOMIC DNA]</scope>
    <source>
        <strain evidence="5 6">DSM 25186</strain>
    </source>
</reference>
<feature type="modified residue" description="4-aspartylphosphate" evidence="2">
    <location>
        <position position="64"/>
    </location>
</feature>
<dbReference type="PANTHER" id="PTHR44591:SF23">
    <property type="entry name" value="CHEY SUBFAMILY"/>
    <property type="match status" value="1"/>
</dbReference>
<dbReference type="SUPFAM" id="SSF52172">
    <property type="entry name" value="CheY-like"/>
    <property type="match status" value="1"/>
</dbReference>
<dbReference type="CDD" id="cd00156">
    <property type="entry name" value="REC"/>
    <property type="match status" value="1"/>
</dbReference>
<keyword evidence="6" id="KW-1185">Reference proteome</keyword>
<dbReference type="InterPro" id="IPR050595">
    <property type="entry name" value="Bact_response_regulator"/>
</dbReference>
<feature type="region of interest" description="Disordered" evidence="3">
    <location>
        <begin position="165"/>
        <end position="203"/>
    </location>
</feature>
<evidence type="ECO:0000313" key="6">
    <source>
        <dbReference type="Proteomes" id="UP000198510"/>
    </source>
</evidence>
<dbReference type="AlphaFoldDB" id="A0A1G9RKI3"/>
<sequence>MKISVTESYRTLKILLLEDSEDDAELIQRELEKAGYILNLVLVEDEKEFRFALQDFQPDLILSDYLLPAFSGFYALRIAQAEAPEIPFIFVSGAVGEEIAAETILDGASGFVLKSNLRKLPLLINQVFSKEGNWLHKRIKKTSERAHDRIRANLDALDRLERFLDKVPPEQDTGDRNEAEQDLRSLKKYLSDDDQPNDPTGQS</sequence>
<dbReference type="Gene3D" id="3.40.50.2300">
    <property type="match status" value="1"/>
</dbReference>
<evidence type="ECO:0000256" key="3">
    <source>
        <dbReference type="SAM" id="MobiDB-lite"/>
    </source>
</evidence>
<dbReference type="STRING" id="1075417.SAMN05421823_111186"/>
<gene>
    <name evidence="5" type="ORF">SAMN05421823_111186</name>
</gene>
<dbReference type="InterPro" id="IPR001789">
    <property type="entry name" value="Sig_transdc_resp-reg_receiver"/>
</dbReference>
<evidence type="ECO:0000256" key="1">
    <source>
        <dbReference type="ARBA" id="ARBA00022553"/>
    </source>
</evidence>
<dbReference type="RefSeq" id="WP_089686802.1">
    <property type="nucleotide sequence ID" value="NZ_FNFO01000011.1"/>
</dbReference>
<dbReference type="PANTHER" id="PTHR44591">
    <property type="entry name" value="STRESS RESPONSE REGULATOR PROTEIN 1"/>
    <property type="match status" value="1"/>
</dbReference>
<feature type="domain" description="Response regulatory" evidence="4">
    <location>
        <begin position="13"/>
        <end position="129"/>
    </location>
</feature>
<evidence type="ECO:0000256" key="2">
    <source>
        <dbReference type="PROSITE-ProRule" id="PRU00169"/>
    </source>
</evidence>
<accession>A0A1G9RKI3</accession>
<dbReference type="OrthoDB" id="794741at2"/>
<dbReference type="Proteomes" id="UP000198510">
    <property type="component" value="Unassembled WGS sequence"/>
</dbReference>
<keyword evidence="1 2" id="KW-0597">Phosphoprotein</keyword>
<name>A0A1G9RKI3_9BACT</name>
<organism evidence="5 6">
    <name type="scientific">Catalinimonas alkaloidigena</name>
    <dbReference type="NCBI Taxonomy" id="1075417"/>
    <lineage>
        <taxon>Bacteria</taxon>
        <taxon>Pseudomonadati</taxon>
        <taxon>Bacteroidota</taxon>
        <taxon>Cytophagia</taxon>
        <taxon>Cytophagales</taxon>
        <taxon>Catalimonadaceae</taxon>
        <taxon>Catalinimonas</taxon>
    </lineage>
</organism>
<dbReference type="Pfam" id="PF00072">
    <property type="entry name" value="Response_reg"/>
    <property type="match status" value="1"/>
</dbReference>
<feature type="compositionally biased region" description="Basic and acidic residues" evidence="3">
    <location>
        <begin position="165"/>
        <end position="191"/>
    </location>
</feature>
<evidence type="ECO:0000313" key="5">
    <source>
        <dbReference type="EMBL" id="SDM23671.1"/>
    </source>
</evidence>
<dbReference type="PROSITE" id="PS50110">
    <property type="entry name" value="RESPONSE_REGULATORY"/>
    <property type="match status" value="1"/>
</dbReference>
<evidence type="ECO:0000259" key="4">
    <source>
        <dbReference type="PROSITE" id="PS50110"/>
    </source>
</evidence>
<protein>
    <submittedName>
        <fullName evidence="5">CheY chemotaxis protein or a CheY-like REC (Receiver) domain</fullName>
    </submittedName>
</protein>
<dbReference type="InterPro" id="IPR011006">
    <property type="entry name" value="CheY-like_superfamily"/>
</dbReference>